<name>A0A1M6DE37_MALRU</name>
<comment type="function">
    <text evidence="10">Catalyzes the reversible formation of acyl-phosphate (acyl-PO(4)) from acyl-[acyl-carrier-protein] (acyl-ACP). This enzyme utilizes acyl-ACP as fatty acyl donor, but not acyl-CoA.</text>
</comment>
<dbReference type="UniPathway" id="UPA00085"/>
<dbReference type="PANTHER" id="PTHR30100">
    <property type="entry name" value="FATTY ACID/PHOSPHOLIPID SYNTHESIS PROTEIN PLSX"/>
    <property type="match status" value="1"/>
</dbReference>
<sequence length="328" mass="34505">MSLKIAIDVMGGDTAPAAEVAGAVAAARQYGCETILVGDTEKIQAELAKHQTAGLAIEIQHASEVVGMHDSASDAVRKKKDSSIRVAFELVKEGKAAAVVSTGNSGATMAAGMAVLKRVKGIDRPAIGTLVPTLEGQTMVLDMGANVECKPINLFQFAYMGSIYVEQVLGKNRPKIGLLSNGEEEKKGNDLTRETHQMLKGTDLNYVGYVEGGDVYNGSVDVVVCDGFTGNVLLKVSEGLAVAIGTMLKREIESRPLAKLGYLLSRSAFAAFKKKINPAEYGGAPLLGIAGTGIICHGSSDPVAISIAIRQATEFARIKIEERLIDIG</sequence>
<keyword evidence="2 10" id="KW-0963">Cytoplasm</keyword>
<dbReference type="Gene3D" id="3.40.718.10">
    <property type="entry name" value="Isopropylmalate Dehydrogenase"/>
    <property type="match status" value="1"/>
</dbReference>
<evidence type="ECO:0000256" key="7">
    <source>
        <dbReference type="ARBA" id="ARBA00023264"/>
    </source>
</evidence>
<protein>
    <recommendedName>
        <fullName evidence="8 10">Phosphate acyltransferase</fullName>
        <ecNumber evidence="8 10">2.3.1.274</ecNumber>
    </recommendedName>
    <alternativeName>
        <fullName evidence="10">Acyl-ACP phosphotransacylase</fullName>
    </alternativeName>
    <alternativeName>
        <fullName evidence="10">Acyl-[acyl-carrier-protein]--phosphate acyltransferase</fullName>
    </alternativeName>
    <alternativeName>
        <fullName evidence="10">Phosphate-acyl-ACP acyltransferase</fullName>
    </alternativeName>
</protein>
<dbReference type="EC" id="2.3.1.274" evidence="8 10"/>
<dbReference type="NCBIfam" id="TIGR00182">
    <property type="entry name" value="plsX"/>
    <property type="match status" value="1"/>
</dbReference>
<evidence type="ECO:0000313" key="12">
    <source>
        <dbReference type="Proteomes" id="UP000184171"/>
    </source>
</evidence>
<dbReference type="SUPFAM" id="SSF53659">
    <property type="entry name" value="Isocitrate/Isopropylmalate dehydrogenase-like"/>
    <property type="match status" value="1"/>
</dbReference>
<keyword evidence="6 10" id="KW-0594">Phospholipid biosynthesis</keyword>
<evidence type="ECO:0000256" key="8">
    <source>
        <dbReference type="ARBA" id="ARBA00024069"/>
    </source>
</evidence>
<keyword evidence="12" id="KW-1185">Reference proteome</keyword>
<keyword evidence="3 10" id="KW-0444">Lipid biosynthesis</keyword>
<evidence type="ECO:0000256" key="10">
    <source>
        <dbReference type="HAMAP-Rule" id="MF_00019"/>
    </source>
</evidence>
<evidence type="ECO:0000256" key="9">
    <source>
        <dbReference type="ARBA" id="ARBA00046608"/>
    </source>
</evidence>
<comment type="pathway">
    <text evidence="10">Lipid metabolism; phospholipid metabolism.</text>
</comment>
<dbReference type="RefSeq" id="WP_072905523.1">
    <property type="nucleotide sequence ID" value="NZ_FQZT01000002.1"/>
</dbReference>
<organism evidence="11 12">
    <name type="scientific">Malonomonas rubra DSM 5091</name>
    <dbReference type="NCBI Taxonomy" id="1122189"/>
    <lineage>
        <taxon>Bacteria</taxon>
        <taxon>Pseudomonadati</taxon>
        <taxon>Thermodesulfobacteriota</taxon>
        <taxon>Desulfuromonadia</taxon>
        <taxon>Desulfuromonadales</taxon>
        <taxon>Geopsychrobacteraceae</taxon>
        <taxon>Malonomonas</taxon>
    </lineage>
</organism>
<evidence type="ECO:0000256" key="4">
    <source>
        <dbReference type="ARBA" id="ARBA00022679"/>
    </source>
</evidence>
<comment type="subcellular location">
    <subcellularLocation>
        <location evidence="10">Cytoplasm</location>
    </subcellularLocation>
    <text evidence="10">Associated with the membrane possibly through PlsY.</text>
</comment>
<accession>A0A1M6DE37</accession>
<dbReference type="InterPro" id="IPR003664">
    <property type="entry name" value="FA_synthesis"/>
</dbReference>
<dbReference type="AlphaFoldDB" id="A0A1M6DE37"/>
<dbReference type="GO" id="GO:0043811">
    <property type="term" value="F:phosphate:acyl-[acyl carrier protein] acyltransferase activity"/>
    <property type="evidence" value="ECO:0007669"/>
    <property type="project" value="UniProtKB-UniRule"/>
</dbReference>
<dbReference type="STRING" id="1122189.SAMN02745165_00646"/>
<keyword evidence="7 10" id="KW-1208">Phospholipid metabolism</keyword>
<comment type="catalytic activity">
    <reaction evidence="1 10">
        <text>a fatty acyl-[ACP] + phosphate = an acyl phosphate + holo-[ACP]</text>
        <dbReference type="Rhea" id="RHEA:42292"/>
        <dbReference type="Rhea" id="RHEA-COMP:9685"/>
        <dbReference type="Rhea" id="RHEA-COMP:14125"/>
        <dbReference type="ChEBI" id="CHEBI:43474"/>
        <dbReference type="ChEBI" id="CHEBI:59918"/>
        <dbReference type="ChEBI" id="CHEBI:64479"/>
        <dbReference type="ChEBI" id="CHEBI:138651"/>
        <dbReference type="EC" id="2.3.1.274"/>
    </reaction>
</comment>
<evidence type="ECO:0000313" key="11">
    <source>
        <dbReference type="EMBL" id="SHI71526.1"/>
    </source>
</evidence>
<evidence type="ECO:0000256" key="1">
    <source>
        <dbReference type="ARBA" id="ARBA00001232"/>
    </source>
</evidence>
<dbReference type="PANTHER" id="PTHR30100:SF1">
    <property type="entry name" value="PHOSPHATE ACYLTRANSFERASE"/>
    <property type="match status" value="1"/>
</dbReference>
<proteinExistence type="inferred from homology"/>
<evidence type="ECO:0000256" key="2">
    <source>
        <dbReference type="ARBA" id="ARBA00022490"/>
    </source>
</evidence>
<keyword evidence="11" id="KW-0012">Acyltransferase</keyword>
<dbReference type="EMBL" id="FQZT01000002">
    <property type="protein sequence ID" value="SHI71526.1"/>
    <property type="molecule type" value="Genomic_DNA"/>
</dbReference>
<comment type="subunit">
    <text evidence="9 10">Homodimer. Probably interacts with PlsY.</text>
</comment>
<keyword evidence="5 10" id="KW-0443">Lipid metabolism</keyword>
<dbReference type="OrthoDB" id="9806408at2"/>
<dbReference type="GO" id="GO:0005737">
    <property type="term" value="C:cytoplasm"/>
    <property type="evidence" value="ECO:0007669"/>
    <property type="project" value="UniProtKB-SubCell"/>
</dbReference>
<dbReference type="PIRSF" id="PIRSF002465">
    <property type="entry name" value="Phsphlp_syn_PlsX"/>
    <property type="match status" value="1"/>
</dbReference>
<evidence type="ECO:0000256" key="6">
    <source>
        <dbReference type="ARBA" id="ARBA00023209"/>
    </source>
</evidence>
<comment type="similarity">
    <text evidence="10">Belongs to the PlsX family.</text>
</comment>
<reference evidence="11 12" key="1">
    <citation type="submission" date="2016-11" db="EMBL/GenBank/DDBJ databases">
        <authorList>
            <person name="Jaros S."/>
            <person name="Januszkiewicz K."/>
            <person name="Wedrychowicz H."/>
        </authorList>
    </citation>
    <scope>NUCLEOTIDE SEQUENCE [LARGE SCALE GENOMIC DNA]</scope>
    <source>
        <strain evidence="11 12">DSM 5091</strain>
    </source>
</reference>
<dbReference type="Proteomes" id="UP000184171">
    <property type="component" value="Unassembled WGS sequence"/>
</dbReference>
<dbReference type="Pfam" id="PF02504">
    <property type="entry name" value="FA_synthesis"/>
    <property type="match status" value="1"/>
</dbReference>
<keyword evidence="4 10" id="KW-0808">Transferase</keyword>
<dbReference type="GO" id="GO:0006633">
    <property type="term" value="P:fatty acid biosynthetic process"/>
    <property type="evidence" value="ECO:0007669"/>
    <property type="project" value="UniProtKB-UniRule"/>
</dbReference>
<dbReference type="HAMAP" id="MF_00019">
    <property type="entry name" value="PlsX"/>
    <property type="match status" value="1"/>
</dbReference>
<dbReference type="InterPro" id="IPR012281">
    <property type="entry name" value="Phospholipid_synth_PlsX-like"/>
</dbReference>
<dbReference type="GO" id="GO:0008654">
    <property type="term" value="P:phospholipid biosynthetic process"/>
    <property type="evidence" value="ECO:0007669"/>
    <property type="project" value="UniProtKB-KW"/>
</dbReference>
<evidence type="ECO:0000256" key="3">
    <source>
        <dbReference type="ARBA" id="ARBA00022516"/>
    </source>
</evidence>
<evidence type="ECO:0000256" key="5">
    <source>
        <dbReference type="ARBA" id="ARBA00023098"/>
    </source>
</evidence>
<gene>
    <name evidence="10" type="primary">plsX</name>
    <name evidence="11" type="ORF">SAMN02745165_00646</name>
</gene>